<dbReference type="Pfam" id="PF07743">
    <property type="entry name" value="HSCB_C"/>
    <property type="match status" value="1"/>
</dbReference>
<dbReference type="GO" id="GO:0051087">
    <property type="term" value="F:protein-folding chaperone binding"/>
    <property type="evidence" value="ECO:0007669"/>
    <property type="project" value="InterPro"/>
</dbReference>
<dbReference type="InterPro" id="IPR036869">
    <property type="entry name" value="J_dom_sf"/>
</dbReference>
<dbReference type="InterPro" id="IPR004640">
    <property type="entry name" value="HscB"/>
</dbReference>
<evidence type="ECO:0000259" key="3">
    <source>
        <dbReference type="PROSITE" id="PS50076"/>
    </source>
</evidence>
<feature type="domain" description="J" evidence="3">
    <location>
        <begin position="76"/>
        <end position="168"/>
    </location>
</feature>
<keyword evidence="5" id="KW-1185">Reference proteome</keyword>
<reference evidence="4 5" key="1">
    <citation type="submission" date="2018-11" db="EMBL/GenBank/DDBJ databases">
        <title>Genome sequence of Apiotrichum porosum DSM 27194.</title>
        <authorList>
            <person name="Aliyu H."/>
            <person name="Gorte O."/>
            <person name="Ochsenreither K."/>
        </authorList>
    </citation>
    <scope>NUCLEOTIDE SEQUENCE [LARGE SCALE GENOMIC DNA]</scope>
    <source>
        <strain evidence="4 5">DSM 27194</strain>
    </source>
</reference>
<dbReference type="AlphaFoldDB" id="A0A427XQX8"/>
<comment type="caution">
    <text evidence="4">The sequence shown here is derived from an EMBL/GenBank/DDBJ whole genome shotgun (WGS) entry which is preliminary data.</text>
</comment>
<evidence type="ECO:0000256" key="2">
    <source>
        <dbReference type="ARBA" id="ARBA00023186"/>
    </source>
</evidence>
<dbReference type="Gene3D" id="1.10.287.110">
    <property type="entry name" value="DnaJ domain"/>
    <property type="match status" value="1"/>
</dbReference>
<dbReference type="GO" id="GO:0005739">
    <property type="term" value="C:mitochondrion"/>
    <property type="evidence" value="ECO:0007669"/>
    <property type="project" value="TreeGrafter"/>
</dbReference>
<name>A0A427XQX8_9TREE</name>
<dbReference type="PROSITE" id="PS50076">
    <property type="entry name" value="DNAJ_2"/>
    <property type="match status" value="1"/>
</dbReference>
<sequence>MLRPALLLRRAAAPAATRVAAPLAPAARYTPARSVRSVSSSTTPKRACPACGAAIPIPASPCPSCAALVAIPQGLSLHSLLDVSEPVPGQPGAEAWDIPAELATLPAHGYDLHARDLRNRMLKRQAALHPDRHNGADLAATLSARVNKAYETLADPLRRSEYILKQYGKDVKEQEGVQDHDLLMEILEARETLEEASDAEEIEEIRDENHAKVVALVKRITAAFSQDPPDVDEAKALTVELKYWIGLENAAREKL</sequence>
<dbReference type="CDD" id="cd06257">
    <property type="entry name" value="DnaJ"/>
    <property type="match status" value="1"/>
</dbReference>
<dbReference type="Proteomes" id="UP000279236">
    <property type="component" value="Unassembled WGS sequence"/>
</dbReference>
<dbReference type="PANTHER" id="PTHR14021:SF15">
    <property type="entry name" value="IRON-SULFUR CLUSTER CO-CHAPERONE PROTEIN HSCB"/>
    <property type="match status" value="1"/>
</dbReference>
<dbReference type="GO" id="GO:0044571">
    <property type="term" value="P:[2Fe-2S] cluster assembly"/>
    <property type="evidence" value="ECO:0007669"/>
    <property type="project" value="InterPro"/>
</dbReference>
<dbReference type="NCBIfam" id="TIGR00714">
    <property type="entry name" value="hscB"/>
    <property type="match status" value="1"/>
</dbReference>
<dbReference type="SUPFAM" id="SSF46565">
    <property type="entry name" value="Chaperone J-domain"/>
    <property type="match status" value="1"/>
</dbReference>
<dbReference type="PANTHER" id="PTHR14021">
    <property type="entry name" value="IRON-SULFUR CLUSTER CO-CHAPERONE PROTEIN HSCB"/>
    <property type="match status" value="1"/>
</dbReference>
<protein>
    <recommendedName>
        <fullName evidence="3">J domain-containing protein</fullName>
    </recommendedName>
</protein>
<keyword evidence="2" id="KW-0143">Chaperone</keyword>
<proteinExistence type="inferred from homology"/>
<accession>A0A427XQX8</accession>
<dbReference type="RefSeq" id="XP_028475944.1">
    <property type="nucleotide sequence ID" value="XM_028623970.1"/>
</dbReference>
<dbReference type="InterPro" id="IPR009073">
    <property type="entry name" value="HscB_oligo_C"/>
</dbReference>
<dbReference type="OrthoDB" id="448954at2759"/>
<dbReference type="STRING" id="105984.A0A427XQX8"/>
<dbReference type="InterPro" id="IPR036386">
    <property type="entry name" value="HscB_C_sf"/>
</dbReference>
<evidence type="ECO:0000313" key="5">
    <source>
        <dbReference type="Proteomes" id="UP000279236"/>
    </source>
</evidence>
<dbReference type="Gene3D" id="1.20.1280.20">
    <property type="entry name" value="HscB, C-terminal domain"/>
    <property type="match status" value="1"/>
</dbReference>
<organism evidence="4 5">
    <name type="scientific">Apiotrichum porosum</name>
    <dbReference type="NCBI Taxonomy" id="105984"/>
    <lineage>
        <taxon>Eukaryota</taxon>
        <taxon>Fungi</taxon>
        <taxon>Dikarya</taxon>
        <taxon>Basidiomycota</taxon>
        <taxon>Agaricomycotina</taxon>
        <taxon>Tremellomycetes</taxon>
        <taxon>Trichosporonales</taxon>
        <taxon>Trichosporonaceae</taxon>
        <taxon>Apiotrichum</taxon>
    </lineage>
</organism>
<dbReference type="EMBL" id="RSCE01000007">
    <property type="protein sequence ID" value="RSH81225.1"/>
    <property type="molecule type" value="Genomic_DNA"/>
</dbReference>
<dbReference type="GO" id="GO:0001671">
    <property type="term" value="F:ATPase activator activity"/>
    <property type="evidence" value="ECO:0007669"/>
    <property type="project" value="InterPro"/>
</dbReference>
<dbReference type="SUPFAM" id="SSF47144">
    <property type="entry name" value="HSC20 (HSCB), C-terminal oligomerisation domain"/>
    <property type="match status" value="1"/>
</dbReference>
<dbReference type="GO" id="GO:0051259">
    <property type="term" value="P:protein complex oligomerization"/>
    <property type="evidence" value="ECO:0007669"/>
    <property type="project" value="InterPro"/>
</dbReference>
<evidence type="ECO:0000256" key="1">
    <source>
        <dbReference type="ARBA" id="ARBA00010476"/>
    </source>
</evidence>
<evidence type="ECO:0000313" key="4">
    <source>
        <dbReference type="EMBL" id="RSH81225.1"/>
    </source>
</evidence>
<dbReference type="GeneID" id="39593205"/>
<dbReference type="InterPro" id="IPR001623">
    <property type="entry name" value="DnaJ_domain"/>
</dbReference>
<comment type="similarity">
    <text evidence="1">Belongs to the HscB family.</text>
</comment>
<gene>
    <name evidence="4" type="ORF">EHS24_008662</name>
</gene>